<reference evidence="3" key="1">
    <citation type="journal article" date="2019" name="Int. J. Syst. Evol. Microbiol.">
        <title>The Global Catalogue of Microorganisms (GCM) 10K type strain sequencing project: providing services to taxonomists for standard genome sequencing and annotation.</title>
        <authorList>
            <consortium name="The Broad Institute Genomics Platform"/>
            <consortium name="The Broad Institute Genome Sequencing Center for Infectious Disease"/>
            <person name="Wu L."/>
            <person name="Ma J."/>
        </authorList>
    </citation>
    <scope>NUCLEOTIDE SEQUENCE [LARGE SCALE GENOMIC DNA]</scope>
    <source>
        <strain evidence="3">JCM 3366</strain>
    </source>
</reference>
<evidence type="ECO:0000256" key="1">
    <source>
        <dbReference type="SAM" id="Phobius"/>
    </source>
</evidence>
<keyword evidence="3" id="KW-1185">Reference proteome</keyword>
<evidence type="ECO:0000313" key="2">
    <source>
        <dbReference type="EMBL" id="MFC5583896.1"/>
    </source>
</evidence>
<comment type="caution">
    <text evidence="2">The sequence shown here is derived from an EMBL/GenBank/DDBJ whole genome shotgun (WGS) entry which is preliminary data.</text>
</comment>
<proteinExistence type="predicted"/>
<name>A0ABW0T5J1_9HYPH</name>
<protein>
    <submittedName>
        <fullName evidence="2">Anti-sigma factor family protein</fullName>
    </submittedName>
</protein>
<keyword evidence="1" id="KW-1133">Transmembrane helix</keyword>
<evidence type="ECO:0000313" key="3">
    <source>
        <dbReference type="Proteomes" id="UP001596107"/>
    </source>
</evidence>
<dbReference type="RefSeq" id="WP_223020259.1">
    <property type="nucleotide sequence ID" value="NZ_CP078143.1"/>
</dbReference>
<feature type="transmembrane region" description="Helical" evidence="1">
    <location>
        <begin position="89"/>
        <end position="108"/>
    </location>
</feature>
<keyword evidence="1" id="KW-0812">Transmembrane</keyword>
<accession>A0ABW0T5J1</accession>
<dbReference type="EMBL" id="JBHSNB010000001">
    <property type="protein sequence ID" value="MFC5583896.1"/>
    <property type="molecule type" value="Genomic_DNA"/>
</dbReference>
<sequence length="263" mass="29125">MTGRSFDERDIHLALDGELPREDLPAYEAWLETRADMRALSARYETDRSVLREALAEVSREGLPDRLQGKIVAAARATKGVRYMTRRRVAAVAAVCIMAGAAAGFWMGRQQFVSGETLAALDVVGEAVAAHQVYAAEKLHVVEVGASERSHLVRWLSNRVGTKLIAPDLRGEDFDLMGGRLLPSGGKAAAQFMYEDQAGERISLYVAHCIKGEDTGFRLFEDEGRRAFYWQEKGFAYTVAGSIDEKRLLQVANVTYRQLLAGR</sequence>
<gene>
    <name evidence="2" type="ORF">ACFPOD_02145</name>
</gene>
<keyword evidence="1" id="KW-0472">Membrane</keyword>
<organism evidence="2 3">
    <name type="scientific">Nitratireductor kimnyeongensis</name>
    <dbReference type="NCBI Taxonomy" id="430679"/>
    <lineage>
        <taxon>Bacteria</taxon>
        <taxon>Pseudomonadati</taxon>
        <taxon>Pseudomonadota</taxon>
        <taxon>Alphaproteobacteria</taxon>
        <taxon>Hyphomicrobiales</taxon>
        <taxon>Phyllobacteriaceae</taxon>
        <taxon>Nitratireductor</taxon>
    </lineage>
</organism>
<dbReference type="Proteomes" id="UP001596107">
    <property type="component" value="Unassembled WGS sequence"/>
</dbReference>